<dbReference type="OrthoDB" id="1491115at2"/>
<dbReference type="PANTHER" id="PTHR39441">
    <property type="entry name" value="DUF2252 DOMAIN-CONTAINING PROTEIN"/>
    <property type="match status" value="1"/>
</dbReference>
<proteinExistence type="predicted"/>
<dbReference type="RefSeq" id="WP_090064420.1">
    <property type="nucleotide sequence ID" value="NZ_FOFT01000002.1"/>
</dbReference>
<dbReference type="Pfam" id="PF10009">
    <property type="entry name" value="DUF2252"/>
    <property type="match status" value="1"/>
</dbReference>
<accession>A0A1H9HPC2</accession>
<dbReference type="Proteomes" id="UP000199028">
    <property type="component" value="Unassembled WGS sequence"/>
</dbReference>
<evidence type="ECO:0000313" key="1">
    <source>
        <dbReference type="EMBL" id="SEQ64184.1"/>
    </source>
</evidence>
<dbReference type="AlphaFoldDB" id="A0A1H9HPC2"/>
<protein>
    <submittedName>
        <fullName evidence="1">Uncharacterized conserved protein, DUF2252 family</fullName>
    </submittedName>
</protein>
<dbReference type="EMBL" id="FOFT01000002">
    <property type="protein sequence ID" value="SEQ64184.1"/>
    <property type="molecule type" value="Genomic_DNA"/>
</dbReference>
<keyword evidence="2" id="KW-1185">Reference proteome</keyword>
<reference evidence="2" key="1">
    <citation type="submission" date="2016-10" db="EMBL/GenBank/DDBJ databases">
        <authorList>
            <person name="Varghese N."/>
            <person name="Submissions S."/>
        </authorList>
    </citation>
    <scope>NUCLEOTIDE SEQUENCE [LARGE SCALE GENOMIC DNA]</scope>
    <source>
        <strain evidence="2">CGMCC 4.578</strain>
    </source>
</reference>
<sequence length="465" mass="50709">MTGSVAARIATGLAARKQVPLAAHAELPEGTGRPDPVEVLAGQDATRLPELVPIRYGRMLASPFAFFRGAAAVMAGDLAATPSSGLTCQLSGDAHVSNFGVFASPERRLVFDLNDFDETLPGPWEWDVKRLAASIAVAGRENGLGRKARAAAVRAATGRYRSAMNRFAGQGDLQVWYAQAGADEVEAMLKARADKTKQRRFARQQAKARTRDSLQAYRKLTSVVDGCRRITADPPLLVPVGHLVPDADREDLEFMVQDLLAGYATTLPADRRHLMNGFRFVDMARKVVGVGSVGTRCWIVLLYGRDENDPLLLQVKEAPRSVLADHLPGVLRPNHRSEGERVVTGQRLMQATGDIFLGWETAEGIDGLTRDFHVRQLRDWKGSAAVESMDAAGLRLYGTLCGWTLARAHARTGDRVAMAAYLDDGKVFDAALTEFAESYADRNEQDYRLVARAARAGRIEVRSGL</sequence>
<evidence type="ECO:0000313" key="2">
    <source>
        <dbReference type="Proteomes" id="UP000199028"/>
    </source>
</evidence>
<dbReference type="PANTHER" id="PTHR39441:SF1">
    <property type="entry name" value="DUF2252 DOMAIN-CONTAINING PROTEIN"/>
    <property type="match status" value="1"/>
</dbReference>
<gene>
    <name evidence="1" type="ORF">SAMN05216195_102950</name>
</gene>
<dbReference type="InterPro" id="IPR018721">
    <property type="entry name" value="DUF2252"/>
</dbReference>
<name>A0A1H9HPC2_9PSEU</name>
<organism evidence="1 2">
    <name type="scientific">Lentzea flaviverrucosa</name>
    <dbReference type="NCBI Taxonomy" id="200379"/>
    <lineage>
        <taxon>Bacteria</taxon>
        <taxon>Bacillati</taxon>
        <taxon>Actinomycetota</taxon>
        <taxon>Actinomycetes</taxon>
        <taxon>Pseudonocardiales</taxon>
        <taxon>Pseudonocardiaceae</taxon>
        <taxon>Lentzea</taxon>
    </lineage>
</organism>